<sequence>GEISNLLNKGAKDETDGKIVDLGKRSPKA</sequence>
<gene>
    <name evidence="1" type="ORF">S01H4_06250</name>
</gene>
<feature type="non-terminal residue" evidence="1">
    <location>
        <position position="1"/>
    </location>
</feature>
<reference evidence="1" key="1">
    <citation type="journal article" date="2014" name="Front. Microbiol.">
        <title>High frequency of phylogenetically diverse reductive dehalogenase-homologous genes in deep subseafloor sedimentary metagenomes.</title>
        <authorList>
            <person name="Kawai M."/>
            <person name="Futagami T."/>
            <person name="Toyoda A."/>
            <person name="Takaki Y."/>
            <person name="Nishi S."/>
            <person name="Hori S."/>
            <person name="Arai W."/>
            <person name="Tsubouchi T."/>
            <person name="Morono Y."/>
            <person name="Uchiyama I."/>
            <person name="Ito T."/>
            <person name="Fujiyama A."/>
            <person name="Inagaki F."/>
            <person name="Takami H."/>
        </authorList>
    </citation>
    <scope>NUCLEOTIDE SEQUENCE</scope>
    <source>
        <strain evidence="1">Expedition CK06-06</strain>
    </source>
</reference>
<comment type="caution">
    <text evidence="1">The sequence shown here is derived from an EMBL/GenBank/DDBJ whole genome shotgun (WGS) entry which is preliminary data.</text>
</comment>
<name>X0ZWG6_9ZZZZ</name>
<dbReference type="AlphaFoldDB" id="X0ZWG6"/>
<proteinExistence type="predicted"/>
<protein>
    <submittedName>
        <fullName evidence="1">Uncharacterized protein</fullName>
    </submittedName>
</protein>
<organism evidence="1">
    <name type="scientific">marine sediment metagenome</name>
    <dbReference type="NCBI Taxonomy" id="412755"/>
    <lineage>
        <taxon>unclassified sequences</taxon>
        <taxon>metagenomes</taxon>
        <taxon>ecological metagenomes</taxon>
    </lineage>
</organism>
<dbReference type="EMBL" id="BART01001900">
    <property type="protein sequence ID" value="GAG73859.1"/>
    <property type="molecule type" value="Genomic_DNA"/>
</dbReference>
<evidence type="ECO:0000313" key="1">
    <source>
        <dbReference type="EMBL" id="GAG73859.1"/>
    </source>
</evidence>
<accession>X0ZWG6</accession>